<protein>
    <submittedName>
        <fullName evidence="1">Uncharacterized protein</fullName>
    </submittedName>
</protein>
<organism evidence="1 2">
    <name type="scientific">Choiromyces venosus 120613-1</name>
    <dbReference type="NCBI Taxonomy" id="1336337"/>
    <lineage>
        <taxon>Eukaryota</taxon>
        <taxon>Fungi</taxon>
        <taxon>Dikarya</taxon>
        <taxon>Ascomycota</taxon>
        <taxon>Pezizomycotina</taxon>
        <taxon>Pezizomycetes</taxon>
        <taxon>Pezizales</taxon>
        <taxon>Tuberaceae</taxon>
        <taxon>Choiromyces</taxon>
    </lineage>
</organism>
<dbReference type="EMBL" id="ML120366">
    <property type="protein sequence ID" value="RPB02817.1"/>
    <property type="molecule type" value="Genomic_DNA"/>
</dbReference>
<proteinExistence type="predicted"/>
<evidence type="ECO:0000313" key="2">
    <source>
        <dbReference type="Proteomes" id="UP000276215"/>
    </source>
</evidence>
<name>A0A3N4JX82_9PEZI</name>
<sequence>MHFVTPSATPNPAATASSVPTILVTDWHGSHVMDFFREKNIEFHHDYSWKAFIWLIAKFIVDGGEEEIVVTD</sequence>
<keyword evidence="2" id="KW-1185">Reference proteome</keyword>
<reference evidence="1 2" key="1">
    <citation type="journal article" date="2018" name="Nat. Ecol. Evol.">
        <title>Pezizomycetes genomes reveal the molecular basis of ectomycorrhizal truffle lifestyle.</title>
        <authorList>
            <person name="Murat C."/>
            <person name="Payen T."/>
            <person name="Noel B."/>
            <person name="Kuo A."/>
            <person name="Morin E."/>
            <person name="Chen J."/>
            <person name="Kohler A."/>
            <person name="Krizsan K."/>
            <person name="Balestrini R."/>
            <person name="Da Silva C."/>
            <person name="Montanini B."/>
            <person name="Hainaut M."/>
            <person name="Levati E."/>
            <person name="Barry K.W."/>
            <person name="Belfiori B."/>
            <person name="Cichocki N."/>
            <person name="Clum A."/>
            <person name="Dockter R.B."/>
            <person name="Fauchery L."/>
            <person name="Guy J."/>
            <person name="Iotti M."/>
            <person name="Le Tacon F."/>
            <person name="Lindquist E.A."/>
            <person name="Lipzen A."/>
            <person name="Malagnac F."/>
            <person name="Mello A."/>
            <person name="Molinier V."/>
            <person name="Miyauchi S."/>
            <person name="Poulain J."/>
            <person name="Riccioni C."/>
            <person name="Rubini A."/>
            <person name="Sitrit Y."/>
            <person name="Splivallo R."/>
            <person name="Traeger S."/>
            <person name="Wang M."/>
            <person name="Zifcakova L."/>
            <person name="Wipf D."/>
            <person name="Zambonelli A."/>
            <person name="Paolocci F."/>
            <person name="Nowrousian M."/>
            <person name="Ottonello S."/>
            <person name="Baldrian P."/>
            <person name="Spatafora J.W."/>
            <person name="Henrissat B."/>
            <person name="Nagy L.G."/>
            <person name="Aury J.M."/>
            <person name="Wincker P."/>
            <person name="Grigoriev I.V."/>
            <person name="Bonfante P."/>
            <person name="Martin F.M."/>
        </authorList>
    </citation>
    <scope>NUCLEOTIDE SEQUENCE [LARGE SCALE GENOMIC DNA]</scope>
    <source>
        <strain evidence="1 2">120613-1</strain>
    </source>
</reference>
<gene>
    <name evidence="1" type="ORF">L873DRAFT_1801864</name>
</gene>
<dbReference type="AlphaFoldDB" id="A0A3N4JX82"/>
<evidence type="ECO:0000313" key="1">
    <source>
        <dbReference type="EMBL" id="RPB02817.1"/>
    </source>
</evidence>
<accession>A0A3N4JX82</accession>
<dbReference type="Proteomes" id="UP000276215">
    <property type="component" value="Unassembled WGS sequence"/>
</dbReference>
<dbReference type="OrthoDB" id="5416568at2759"/>